<evidence type="ECO:0000256" key="2">
    <source>
        <dbReference type="ARBA" id="ARBA00001941"/>
    </source>
</evidence>
<evidence type="ECO:0000256" key="18">
    <source>
        <dbReference type="RuleBase" id="RU004996"/>
    </source>
</evidence>
<evidence type="ECO:0000256" key="10">
    <source>
        <dbReference type="ARBA" id="ARBA00023052"/>
    </source>
</evidence>
<dbReference type="InterPro" id="IPR005478">
    <property type="entry name" value="Transketolase_bac-like"/>
</dbReference>
<gene>
    <name evidence="21" type="ORF">B0G62_106242</name>
</gene>
<evidence type="ECO:0000256" key="3">
    <source>
        <dbReference type="ARBA" id="ARBA00007131"/>
    </source>
</evidence>
<feature type="binding site" evidence="15">
    <location>
        <position position="202"/>
    </location>
    <ligand>
        <name>thiamine diphosphate</name>
        <dbReference type="ChEBI" id="CHEBI:58937"/>
    </ligand>
</feature>
<dbReference type="InterPro" id="IPR033247">
    <property type="entry name" value="Transketolase_fam"/>
</dbReference>
<dbReference type="PANTHER" id="PTHR43522:SF2">
    <property type="entry name" value="TRANSKETOLASE 1-RELATED"/>
    <property type="match status" value="1"/>
</dbReference>
<proteinExistence type="inferred from homology"/>
<dbReference type="Pfam" id="PF00456">
    <property type="entry name" value="Transketolase_N"/>
    <property type="match status" value="1"/>
</dbReference>
<evidence type="ECO:0000256" key="8">
    <source>
        <dbReference type="ARBA" id="ARBA00022837"/>
    </source>
</evidence>
<dbReference type="InterPro" id="IPR055152">
    <property type="entry name" value="Transketolase-like_C_2"/>
</dbReference>
<dbReference type="InterPro" id="IPR029061">
    <property type="entry name" value="THDP-binding"/>
</dbReference>
<feature type="binding site" evidence="14">
    <location>
        <position position="45"/>
    </location>
    <ligand>
        <name>substrate</name>
    </ligand>
</feature>
<feature type="binding site" evidence="14">
    <location>
        <position position="277"/>
    </location>
    <ligand>
        <name>substrate</name>
    </ligand>
</feature>
<evidence type="ECO:0000256" key="15">
    <source>
        <dbReference type="PIRSR" id="PIRSR605478-3"/>
    </source>
</evidence>
<dbReference type="CDD" id="cd02012">
    <property type="entry name" value="TPP_TK"/>
    <property type="match status" value="1"/>
</dbReference>
<name>A0A2S4MAD9_9BURK</name>
<dbReference type="Gene3D" id="3.40.50.970">
    <property type="match status" value="2"/>
</dbReference>
<feature type="domain" description="Transketolase-like pyrimidine-binding" evidence="20">
    <location>
        <begin position="369"/>
        <end position="540"/>
    </location>
</feature>
<evidence type="ECO:0000256" key="12">
    <source>
        <dbReference type="NCBIfam" id="TIGR00232"/>
    </source>
</evidence>
<feature type="site" description="Important for catalytic activity" evidence="17">
    <location>
        <position position="45"/>
    </location>
</feature>
<evidence type="ECO:0000256" key="7">
    <source>
        <dbReference type="ARBA" id="ARBA00022723"/>
    </source>
</evidence>
<evidence type="ECO:0000256" key="4">
    <source>
        <dbReference type="ARBA" id="ARBA00011738"/>
    </source>
</evidence>
<dbReference type="CDD" id="cd07033">
    <property type="entry name" value="TPP_PYR_DXS_TK_like"/>
    <property type="match status" value="1"/>
</dbReference>
<feature type="binding site" evidence="14">
    <location>
        <position position="476"/>
    </location>
    <ligand>
        <name>substrate</name>
    </ligand>
</feature>
<dbReference type="AlphaFoldDB" id="A0A2S4MAD9"/>
<evidence type="ECO:0000313" key="21">
    <source>
        <dbReference type="EMBL" id="POR51708.1"/>
    </source>
</evidence>
<evidence type="ECO:0000256" key="11">
    <source>
        <dbReference type="ARBA" id="ARBA00049473"/>
    </source>
</evidence>
<feature type="binding site" evidence="15">
    <location>
        <position position="85"/>
    </location>
    <ligand>
        <name>thiamine diphosphate</name>
        <dbReference type="ChEBI" id="CHEBI:58937"/>
    </ligand>
</feature>
<evidence type="ECO:0000256" key="14">
    <source>
        <dbReference type="PIRSR" id="PIRSR605478-2"/>
    </source>
</evidence>
<dbReference type="OrthoDB" id="8732661at2"/>
<dbReference type="EMBL" id="PQGA01000006">
    <property type="protein sequence ID" value="POR51708.1"/>
    <property type="molecule type" value="Genomic_DNA"/>
</dbReference>
<evidence type="ECO:0000259" key="20">
    <source>
        <dbReference type="SMART" id="SM00861"/>
    </source>
</evidence>
<feature type="binding site" evidence="14">
    <location>
        <position position="399"/>
    </location>
    <ligand>
        <name>substrate</name>
    </ligand>
</feature>
<evidence type="ECO:0000256" key="6">
    <source>
        <dbReference type="ARBA" id="ARBA00022679"/>
    </source>
</evidence>
<comment type="subunit">
    <text evidence="4 18">Homodimer.</text>
</comment>
<reference evidence="21 22" key="1">
    <citation type="submission" date="2018-01" db="EMBL/GenBank/DDBJ databases">
        <title>Genomic Encyclopedia of Type Strains, Phase III (KMG-III): the genomes of soil and plant-associated and newly described type strains.</title>
        <authorList>
            <person name="Whitman W."/>
        </authorList>
    </citation>
    <scope>NUCLEOTIDE SEQUENCE [LARGE SCALE GENOMIC DNA]</scope>
    <source>
        <strain evidence="21 22">JCM 18070</strain>
    </source>
</reference>
<keyword evidence="7 16" id="KW-0479">Metal-binding</keyword>
<feature type="binding site" evidence="16">
    <location>
        <position position="202"/>
    </location>
    <ligand>
        <name>Mg(2+)</name>
        <dbReference type="ChEBI" id="CHEBI:18420"/>
    </ligand>
</feature>
<comment type="cofactor">
    <cofactor evidence="18">
        <name>Mg(2+)</name>
        <dbReference type="ChEBI" id="CHEBI:18420"/>
    </cofactor>
    <cofactor evidence="18">
        <name>Ca(2+)</name>
        <dbReference type="ChEBI" id="CHEBI:29108"/>
    </cofactor>
    <cofactor evidence="18">
        <name>Mn(2+)</name>
        <dbReference type="ChEBI" id="CHEBI:29035"/>
    </cofactor>
    <cofactor evidence="18">
        <name>Co(2+)</name>
        <dbReference type="ChEBI" id="CHEBI:48828"/>
    </cofactor>
    <text evidence="18">Binds 1 Mg(2+) ion per subunit. Can also utilize other divalent metal cations, such as Ca(2+), Mn(2+) and Co(2+).</text>
</comment>
<feature type="binding site" evidence="15">
    <location>
        <position position="277"/>
    </location>
    <ligand>
        <name>thiamine diphosphate</name>
        <dbReference type="ChEBI" id="CHEBI:58937"/>
    </ligand>
</feature>
<dbReference type="PROSITE" id="PS00802">
    <property type="entry name" value="TRANSKETOLASE_2"/>
    <property type="match status" value="1"/>
</dbReference>
<feature type="binding site" evidence="16">
    <location>
        <position position="204"/>
    </location>
    <ligand>
        <name>Mg(2+)</name>
        <dbReference type="ChEBI" id="CHEBI:18420"/>
    </ligand>
</feature>
<dbReference type="InterPro" id="IPR009014">
    <property type="entry name" value="Transketo_C/PFOR_II"/>
</dbReference>
<keyword evidence="10 15" id="KW-0786">Thiamine pyrophosphate</keyword>
<dbReference type="Pfam" id="PF22613">
    <property type="entry name" value="Transketolase_C_1"/>
    <property type="match status" value="1"/>
</dbReference>
<evidence type="ECO:0000256" key="19">
    <source>
        <dbReference type="SAM" id="MobiDB-lite"/>
    </source>
</evidence>
<keyword evidence="8 18" id="KW-0106">Calcium</keyword>
<evidence type="ECO:0000256" key="9">
    <source>
        <dbReference type="ARBA" id="ARBA00022842"/>
    </source>
</evidence>
<dbReference type="FunFam" id="3.40.50.970:FF:000004">
    <property type="entry name" value="Transketolase"/>
    <property type="match status" value="1"/>
</dbReference>
<dbReference type="InterPro" id="IPR020826">
    <property type="entry name" value="Transketolase_BS"/>
</dbReference>
<comment type="cofactor">
    <cofactor evidence="1">
        <name>Ca(2+)</name>
        <dbReference type="ChEBI" id="CHEBI:29108"/>
    </cofactor>
</comment>
<comment type="cofactor">
    <cofactor evidence="2">
        <name>Co(2+)</name>
        <dbReference type="ChEBI" id="CHEBI:48828"/>
    </cofactor>
</comment>
<dbReference type="GO" id="GO:0004802">
    <property type="term" value="F:transketolase activity"/>
    <property type="evidence" value="ECO:0007669"/>
    <property type="project" value="UniProtKB-UniRule"/>
</dbReference>
<organism evidence="21 22">
    <name type="scientific">Paraburkholderia eburnea</name>
    <dbReference type="NCBI Taxonomy" id="1189126"/>
    <lineage>
        <taxon>Bacteria</taxon>
        <taxon>Pseudomonadati</taxon>
        <taxon>Pseudomonadota</taxon>
        <taxon>Betaproteobacteria</taxon>
        <taxon>Burkholderiales</taxon>
        <taxon>Burkholderiaceae</taxon>
        <taxon>Paraburkholderia</taxon>
    </lineage>
</organism>
<dbReference type="RefSeq" id="WP_103704942.1">
    <property type="nucleotide sequence ID" value="NZ_PQGA01000006.1"/>
</dbReference>
<comment type="caution">
    <text evidence="21">The sequence shown here is derived from an EMBL/GenBank/DDBJ whole genome shotgun (WGS) entry which is preliminary data.</text>
</comment>
<comment type="similarity">
    <text evidence="3 18">Belongs to the transketolase family.</text>
</comment>
<evidence type="ECO:0000256" key="13">
    <source>
        <dbReference type="PIRSR" id="PIRSR605478-1"/>
    </source>
</evidence>
<feature type="binding site" evidence="14">
    <location>
        <position position="488"/>
    </location>
    <ligand>
        <name>substrate</name>
    </ligand>
</feature>
<comment type="catalytic activity">
    <reaction evidence="11 18">
        <text>D-sedoheptulose 7-phosphate + D-glyceraldehyde 3-phosphate = aldehydo-D-ribose 5-phosphate + D-xylulose 5-phosphate</text>
        <dbReference type="Rhea" id="RHEA:10508"/>
        <dbReference type="ChEBI" id="CHEBI:57483"/>
        <dbReference type="ChEBI" id="CHEBI:57737"/>
        <dbReference type="ChEBI" id="CHEBI:58273"/>
        <dbReference type="ChEBI" id="CHEBI:59776"/>
        <dbReference type="EC" id="2.2.1.1"/>
    </reaction>
</comment>
<feature type="site" description="Important for catalytic activity" evidence="17">
    <location>
        <position position="277"/>
    </location>
</feature>
<dbReference type="PROSITE" id="PS00801">
    <property type="entry name" value="TRANSKETOLASE_1"/>
    <property type="match status" value="1"/>
</dbReference>
<accession>A0A2S4MAD9</accession>
<dbReference type="SUPFAM" id="SSF52922">
    <property type="entry name" value="TK C-terminal domain-like"/>
    <property type="match status" value="1"/>
</dbReference>
<protein>
    <recommendedName>
        <fullName evidence="5 12">Transketolase</fullName>
        <ecNumber evidence="5 12">2.2.1.1</ecNumber>
    </recommendedName>
</protein>
<feature type="compositionally biased region" description="Pro residues" evidence="19">
    <location>
        <begin position="8"/>
        <end position="18"/>
    </location>
</feature>
<dbReference type="SMART" id="SM00861">
    <property type="entry name" value="Transket_pyr"/>
    <property type="match status" value="1"/>
</dbReference>
<dbReference type="SUPFAM" id="SSF52518">
    <property type="entry name" value="Thiamin diphosphate-binding fold (THDP-binding)"/>
    <property type="match status" value="2"/>
</dbReference>
<evidence type="ECO:0000256" key="17">
    <source>
        <dbReference type="PIRSR" id="PIRSR605478-5"/>
    </source>
</evidence>
<evidence type="ECO:0000256" key="5">
    <source>
        <dbReference type="ARBA" id="ARBA00013152"/>
    </source>
</evidence>
<keyword evidence="6 18" id="KW-0808">Transferase</keyword>
<dbReference type="PANTHER" id="PTHR43522">
    <property type="entry name" value="TRANSKETOLASE"/>
    <property type="match status" value="1"/>
</dbReference>
<feature type="binding site" evidence="14">
    <location>
        <position position="484"/>
    </location>
    <ligand>
        <name>substrate</name>
    </ligand>
</feature>
<dbReference type="GO" id="GO:0009052">
    <property type="term" value="P:pentose-phosphate shunt, non-oxidative branch"/>
    <property type="evidence" value="ECO:0007669"/>
    <property type="project" value="UniProtKB-ARBA"/>
</dbReference>
<feature type="binding site" evidence="16">
    <location>
        <position position="172"/>
    </location>
    <ligand>
        <name>Mg(2+)</name>
        <dbReference type="ChEBI" id="CHEBI:18420"/>
    </ligand>
</feature>
<feature type="binding site" evidence="15">
    <location>
        <position position="173"/>
    </location>
    <ligand>
        <name>thiamine diphosphate</name>
        <dbReference type="ChEBI" id="CHEBI:58937"/>
    </ligand>
</feature>
<dbReference type="InterPro" id="IPR005474">
    <property type="entry name" value="Transketolase_N"/>
</dbReference>
<evidence type="ECO:0000256" key="16">
    <source>
        <dbReference type="PIRSR" id="PIRSR605478-4"/>
    </source>
</evidence>
<dbReference type="InterPro" id="IPR005475">
    <property type="entry name" value="Transketolase-like_Pyr-bd"/>
</dbReference>
<dbReference type="NCBIfam" id="TIGR00232">
    <property type="entry name" value="tktlase_bact"/>
    <property type="match status" value="1"/>
</dbReference>
<dbReference type="FunFam" id="3.40.50.920:FF:000003">
    <property type="entry name" value="Transketolase"/>
    <property type="match status" value="1"/>
</dbReference>
<dbReference type="InterPro" id="IPR049557">
    <property type="entry name" value="Transketolase_CS"/>
</dbReference>
<feature type="binding site" evidence="15">
    <location>
        <begin position="134"/>
        <end position="136"/>
    </location>
    <ligand>
        <name>thiamine diphosphate</name>
        <dbReference type="ChEBI" id="CHEBI:58937"/>
    </ligand>
</feature>
<keyword evidence="9 16" id="KW-0460">Magnesium</keyword>
<feature type="region of interest" description="Disordered" evidence="19">
    <location>
        <begin position="1"/>
        <end position="20"/>
    </location>
</feature>
<dbReference type="Gene3D" id="3.40.50.920">
    <property type="match status" value="1"/>
</dbReference>
<feature type="binding site" evidence="14">
    <location>
        <position position="372"/>
    </location>
    <ligand>
        <name>substrate</name>
    </ligand>
</feature>
<dbReference type="Pfam" id="PF02779">
    <property type="entry name" value="Transket_pyr"/>
    <property type="match status" value="1"/>
</dbReference>
<evidence type="ECO:0000313" key="22">
    <source>
        <dbReference type="Proteomes" id="UP000237381"/>
    </source>
</evidence>
<dbReference type="FunFam" id="3.40.50.970:FF:000003">
    <property type="entry name" value="Transketolase"/>
    <property type="match status" value="1"/>
</dbReference>
<sequence>MTEQATPAPSPTHPVPAPRDPHLRAMANCIRFLSMDAVQQANSGHPGAPMGLADVATVLFKDFMQFDASDPHWLDRDRFVLSNGHASMLLYSLLYLTGYQDMTLDEIKRFRQVGSKTAGHPEYSHAEGIELTTGPLGQGIAESVGMALAERIMNAHFGDDLVNHHTYVFLGDGCLMEGISQEAISLAGHLKLGRLIAFWDNNSISIDGATSLAVSDNEIERFHASGWHVLEIDGHDTDAIRQAIETARATQDRPTLIACKTIIGFGFPTRAGTQKAHSDAPGEAEIAGARNILDWHSPPFEIPDDLLKAWREVGAKGRDARLAWADRVKAAPQALRSDFERRTAGKLPENWKNAIVAARQAFIADGKEMATRKASGDVLNHLFDAIPELLGGSADLTPSNNTKTKQQVEIKPGQYAGSYVHYGVREHGMAAAMNGIALHGGLIPYGGTFLCFSDYCRPAIRLSAMMRVRTIYVMTHDSIGLGEDGPTHQPVEHLAALRAIPQLAVYRPGDAIETAECWELILEQPRRAALLALSRQPLPLLRNEADGENRSARGAYILHEAEGGPRQVTLLATGSELQLAVQAREILQSEGVPTAVVSMPCRLLFEEQDKAYKRAVLGHSPARVAVEAAVELGWDRYIGPEGRFIGMHSFGESGKIQDVYDKFGITTDAVVRAAREILKDIAV</sequence>
<keyword evidence="22" id="KW-1185">Reference proteome</keyword>
<feature type="binding site" evidence="15">
    <location>
        <position position="452"/>
    </location>
    <ligand>
        <name>thiamine diphosphate</name>
        <dbReference type="ChEBI" id="CHEBI:58937"/>
    </ligand>
</feature>
<evidence type="ECO:0000256" key="1">
    <source>
        <dbReference type="ARBA" id="ARBA00001913"/>
    </source>
</evidence>
<feature type="binding site" evidence="14">
    <location>
        <position position="535"/>
    </location>
    <ligand>
        <name>substrate</name>
    </ligand>
</feature>
<dbReference type="EC" id="2.2.1.1" evidence="5 12"/>
<comment type="cofactor">
    <cofactor evidence="15">
        <name>thiamine diphosphate</name>
        <dbReference type="ChEBI" id="CHEBI:58937"/>
    </cofactor>
    <text evidence="15">Binds 1 thiamine pyrophosphate per subunit. During the reaction, the substrate forms a covalent intermediate with the cofactor.</text>
</comment>
<comment type="function">
    <text evidence="18">Catalyzes the transfer of a two-carbon ketol group from a ketose donor to an aldose acceptor, via a covalent intermediate with the cofactor thiamine pyrophosphate.</text>
</comment>
<feature type="active site" description="Proton donor" evidence="13">
    <location>
        <position position="426"/>
    </location>
</feature>
<dbReference type="GO" id="GO:0005829">
    <property type="term" value="C:cytosol"/>
    <property type="evidence" value="ECO:0007669"/>
    <property type="project" value="TreeGrafter"/>
</dbReference>
<dbReference type="Proteomes" id="UP000237381">
    <property type="component" value="Unassembled WGS sequence"/>
</dbReference>
<comment type="cofactor">
    <cofactor evidence="16">
        <name>Mg(2+)</name>
        <dbReference type="ChEBI" id="CHEBI:18420"/>
    </cofactor>
    <text evidence="16">Binds 1 Mg(2+) ion per subunit. Can also utilize other divalent metal cations, such as Ca(2+), Mn(2+) and Co(2+).</text>
</comment>
<dbReference type="GO" id="GO:0046872">
    <property type="term" value="F:metal ion binding"/>
    <property type="evidence" value="ECO:0007669"/>
    <property type="project" value="UniProtKB-KW"/>
</dbReference>